<dbReference type="PANTHER" id="PTHR38848">
    <property type="entry name" value="G-PROTEIN COUPLED RECEPTORS FAMILY 3 PROFILE DOMAIN-CONTAINING PROTEIN"/>
    <property type="match status" value="1"/>
</dbReference>
<organism evidence="2 3">
    <name type="scientific">Leucosporidium creatinivorum</name>
    <dbReference type="NCBI Taxonomy" id="106004"/>
    <lineage>
        <taxon>Eukaryota</taxon>
        <taxon>Fungi</taxon>
        <taxon>Dikarya</taxon>
        <taxon>Basidiomycota</taxon>
        <taxon>Pucciniomycotina</taxon>
        <taxon>Microbotryomycetes</taxon>
        <taxon>Leucosporidiales</taxon>
        <taxon>Leucosporidium</taxon>
    </lineage>
</organism>
<feature type="transmembrane region" description="Helical" evidence="1">
    <location>
        <begin position="127"/>
        <end position="148"/>
    </location>
</feature>
<evidence type="ECO:0000313" key="2">
    <source>
        <dbReference type="EMBL" id="ORY90700.1"/>
    </source>
</evidence>
<feature type="transmembrane region" description="Helical" evidence="1">
    <location>
        <begin position="86"/>
        <end position="106"/>
    </location>
</feature>
<feature type="transmembrane region" description="Helical" evidence="1">
    <location>
        <begin position="233"/>
        <end position="255"/>
    </location>
</feature>
<evidence type="ECO:0000256" key="1">
    <source>
        <dbReference type="SAM" id="Phobius"/>
    </source>
</evidence>
<accession>A0A1Y2G311</accession>
<dbReference type="OrthoDB" id="3210850at2759"/>
<proteinExistence type="predicted"/>
<sequence>HDSAVWPADQDYLRPIMATAFLVVIPMMAVFAVLRCPMTFDRFRSMSIVKALVLCTMVDSFIFVWASAILLFGVGTSFSGAACSVAIIWCITFYASSKVFIYLFLMERVHLVHQYTVAGRLSRFRSPWYRASSVFFVLWLGVVVVMAIGRIAELRATDGACIIGLKIYATVPMLVVDAAVNIFLTTAFVVPIARSQFHKARRLARNSCIAAVAALVTSFANIVVLSVQHGHQTSYVCLASCGIDVVVNSAIIFIITCGDRDGGDSSDITSVQH</sequence>
<reference evidence="2 3" key="1">
    <citation type="submission" date="2016-07" db="EMBL/GenBank/DDBJ databases">
        <title>Pervasive Adenine N6-methylation of Active Genes in Fungi.</title>
        <authorList>
            <consortium name="DOE Joint Genome Institute"/>
            <person name="Mondo S.J."/>
            <person name="Dannebaum R.O."/>
            <person name="Kuo R.C."/>
            <person name="Labutti K."/>
            <person name="Haridas S."/>
            <person name="Kuo A."/>
            <person name="Salamov A."/>
            <person name="Ahrendt S.R."/>
            <person name="Lipzen A."/>
            <person name="Sullivan W."/>
            <person name="Andreopoulos W.B."/>
            <person name="Clum A."/>
            <person name="Lindquist E."/>
            <person name="Daum C."/>
            <person name="Ramamoorthy G.K."/>
            <person name="Gryganskyi A."/>
            <person name="Culley D."/>
            <person name="Magnuson J.K."/>
            <person name="James T.Y."/>
            <person name="O'Malley M.A."/>
            <person name="Stajich J.E."/>
            <person name="Spatafora J.W."/>
            <person name="Visel A."/>
            <person name="Grigoriev I.V."/>
        </authorList>
    </citation>
    <scope>NUCLEOTIDE SEQUENCE [LARGE SCALE GENOMIC DNA]</scope>
    <source>
        <strain evidence="2 3">62-1032</strain>
    </source>
</reference>
<protein>
    <recommendedName>
        <fullName evidence="4">G-protein coupled receptors family 1 profile domain-containing protein</fullName>
    </recommendedName>
</protein>
<keyword evidence="3" id="KW-1185">Reference proteome</keyword>
<dbReference type="EMBL" id="MCGR01000003">
    <property type="protein sequence ID" value="ORY90700.1"/>
    <property type="molecule type" value="Genomic_DNA"/>
</dbReference>
<name>A0A1Y2G311_9BASI</name>
<feature type="transmembrane region" description="Helical" evidence="1">
    <location>
        <begin position="168"/>
        <end position="191"/>
    </location>
</feature>
<feature type="non-terminal residue" evidence="2">
    <location>
        <position position="273"/>
    </location>
</feature>
<feature type="non-terminal residue" evidence="2">
    <location>
        <position position="1"/>
    </location>
</feature>
<keyword evidence="1" id="KW-0472">Membrane</keyword>
<dbReference type="AlphaFoldDB" id="A0A1Y2G311"/>
<dbReference type="PANTHER" id="PTHR38848:SF3">
    <property type="entry name" value="G-PROTEIN COUPLED RECEPTORS FAMILY 3 PROFILE DOMAIN-CONTAINING PROTEIN"/>
    <property type="match status" value="1"/>
</dbReference>
<evidence type="ECO:0008006" key="4">
    <source>
        <dbReference type="Google" id="ProtNLM"/>
    </source>
</evidence>
<keyword evidence="1" id="KW-0812">Transmembrane</keyword>
<feature type="transmembrane region" description="Helical" evidence="1">
    <location>
        <begin position="203"/>
        <end position="227"/>
    </location>
</feature>
<feature type="transmembrane region" description="Helical" evidence="1">
    <location>
        <begin position="48"/>
        <end position="74"/>
    </location>
</feature>
<dbReference type="Proteomes" id="UP000193467">
    <property type="component" value="Unassembled WGS sequence"/>
</dbReference>
<evidence type="ECO:0000313" key="3">
    <source>
        <dbReference type="Proteomes" id="UP000193467"/>
    </source>
</evidence>
<feature type="transmembrane region" description="Helical" evidence="1">
    <location>
        <begin position="12"/>
        <end position="36"/>
    </location>
</feature>
<dbReference type="InParanoid" id="A0A1Y2G311"/>
<comment type="caution">
    <text evidence="2">The sequence shown here is derived from an EMBL/GenBank/DDBJ whole genome shotgun (WGS) entry which is preliminary data.</text>
</comment>
<gene>
    <name evidence="2" type="ORF">BCR35DRAFT_245923</name>
</gene>
<keyword evidence="1" id="KW-1133">Transmembrane helix</keyword>